<gene>
    <name evidence="4" type="ORF">GUITHDRAFT_135499</name>
</gene>
<organism evidence="4">
    <name type="scientific">Guillardia theta (strain CCMP2712)</name>
    <name type="common">Cryptophyte</name>
    <dbReference type="NCBI Taxonomy" id="905079"/>
    <lineage>
        <taxon>Eukaryota</taxon>
        <taxon>Cryptophyceae</taxon>
        <taxon>Pyrenomonadales</taxon>
        <taxon>Geminigeraceae</taxon>
        <taxon>Guillardia</taxon>
    </lineage>
</organism>
<feature type="signal peptide" evidence="2">
    <location>
        <begin position="1"/>
        <end position="21"/>
    </location>
</feature>
<feature type="chain" id="PRO_5008771616" description="peptidylprolyl isomerase" evidence="2">
    <location>
        <begin position="22"/>
        <end position="148"/>
    </location>
</feature>
<dbReference type="EC" id="5.2.1.8" evidence="1"/>
<sequence>MLTQAGAAAFILAGGVAPALAGEDGGLMQTESGVKYKILKTTTAPGDKFGIVETAEDGDLVILSILAKTADGNVVMDTSKSRQGFAVALGKGKTIRGLEDGVKGMKAGETRVLYIPAGPLTEPIKQDVEIEVTYERKSNLMKMFGFGS</sequence>
<dbReference type="AlphaFoldDB" id="L1JQ20"/>
<reference evidence="4 6" key="1">
    <citation type="journal article" date="2012" name="Nature">
        <title>Algal genomes reveal evolutionary mosaicism and the fate of nucleomorphs.</title>
        <authorList>
            <consortium name="DOE Joint Genome Institute"/>
            <person name="Curtis B.A."/>
            <person name="Tanifuji G."/>
            <person name="Burki F."/>
            <person name="Gruber A."/>
            <person name="Irimia M."/>
            <person name="Maruyama S."/>
            <person name="Arias M.C."/>
            <person name="Ball S.G."/>
            <person name="Gile G.H."/>
            <person name="Hirakawa Y."/>
            <person name="Hopkins J.F."/>
            <person name="Kuo A."/>
            <person name="Rensing S.A."/>
            <person name="Schmutz J."/>
            <person name="Symeonidi A."/>
            <person name="Elias M."/>
            <person name="Eveleigh R.J."/>
            <person name="Herman E.K."/>
            <person name="Klute M.J."/>
            <person name="Nakayama T."/>
            <person name="Obornik M."/>
            <person name="Reyes-Prieto A."/>
            <person name="Armbrust E.V."/>
            <person name="Aves S.J."/>
            <person name="Beiko R.G."/>
            <person name="Coutinho P."/>
            <person name="Dacks J.B."/>
            <person name="Durnford D.G."/>
            <person name="Fast N.M."/>
            <person name="Green B.R."/>
            <person name="Grisdale C.J."/>
            <person name="Hempel F."/>
            <person name="Henrissat B."/>
            <person name="Hoppner M.P."/>
            <person name="Ishida K."/>
            <person name="Kim E."/>
            <person name="Koreny L."/>
            <person name="Kroth P.G."/>
            <person name="Liu Y."/>
            <person name="Malik S.B."/>
            <person name="Maier U.G."/>
            <person name="McRose D."/>
            <person name="Mock T."/>
            <person name="Neilson J.A."/>
            <person name="Onodera N.T."/>
            <person name="Poole A.M."/>
            <person name="Pritham E.J."/>
            <person name="Richards T.A."/>
            <person name="Rocap G."/>
            <person name="Roy S.W."/>
            <person name="Sarai C."/>
            <person name="Schaack S."/>
            <person name="Shirato S."/>
            <person name="Slamovits C.H."/>
            <person name="Spencer D.F."/>
            <person name="Suzuki S."/>
            <person name="Worden A.Z."/>
            <person name="Zauner S."/>
            <person name="Barry K."/>
            <person name="Bell C."/>
            <person name="Bharti A.K."/>
            <person name="Crow J.A."/>
            <person name="Grimwood J."/>
            <person name="Kramer R."/>
            <person name="Lindquist E."/>
            <person name="Lucas S."/>
            <person name="Salamov A."/>
            <person name="McFadden G.I."/>
            <person name="Lane C.E."/>
            <person name="Keeling P.J."/>
            <person name="Gray M.W."/>
            <person name="Grigoriev I.V."/>
            <person name="Archibald J.M."/>
        </authorList>
    </citation>
    <scope>NUCLEOTIDE SEQUENCE</scope>
    <source>
        <strain evidence="4 6">CCMP2712</strain>
    </source>
</reference>
<evidence type="ECO:0000259" key="3">
    <source>
        <dbReference type="PROSITE" id="PS50059"/>
    </source>
</evidence>
<name>L1JQ20_GUITC</name>
<reference evidence="6" key="2">
    <citation type="submission" date="2012-11" db="EMBL/GenBank/DDBJ databases">
        <authorList>
            <person name="Kuo A."/>
            <person name="Curtis B.A."/>
            <person name="Tanifuji G."/>
            <person name="Burki F."/>
            <person name="Gruber A."/>
            <person name="Irimia M."/>
            <person name="Maruyama S."/>
            <person name="Arias M.C."/>
            <person name="Ball S.G."/>
            <person name="Gile G.H."/>
            <person name="Hirakawa Y."/>
            <person name="Hopkins J.F."/>
            <person name="Rensing S.A."/>
            <person name="Schmutz J."/>
            <person name="Symeonidi A."/>
            <person name="Elias M."/>
            <person name="Eveleigh R.J."/>
            <person name="Herman E.K."/>
            <person name="Klute M.J."/>
            <person name="Nakayama T."/>
            <person name="Obornik M."/>
            <person name="Reyes-Prieto A."/>
            <person name="Armbrust E.V."/>
            <person name="Aves S.J."/>
            <person name="Beiko R.G."/>
            <person name="Coutinho P."/>
            <person name="Dacks J.B."/>
            <person name="Durnford D.G."/>
            <person name="Fast N.M."/>
            <person name="Green B.R."/>
            <person name="Grisdale C."/>
            <person name="Hempe F."/>
            <person name="Henrissat B."/>
            <person name="Hoppner M.P."/>
            <person name="Ishida K.-I."/>
            <person name="Kim E."/>
            <person name="Koreny L."/>
            <person name="Kroth P.G."/>
            <person name="Liu Y."/>
            <person name="Malik S.-B."/>
            <person name="Maier U.G."/>
            <person name="McRose D."/>
            <person name="Mock T."/>
            <person name="Neilson J.A."/>
            <person name="Onodera N.T."/>
            <person name="Poole A.M."/>
            <person name="Pritham E.J."/>
            <person name="Richards T.A."/>
            <person name="Rocap G."/>
            <person name="Roy S.W."/>
            <person name="Sarai C."/>
            <person name="Schaack S."/>
            <person name="Shirato S."/>
            <person name="Slamovits C.H."/>
            <person name="Spencer D.F."/>
            <person name="Suzuki S."/>
            <person name="Worden A.Z."/>
            <person name="Zauner S."/>
            <person name="Barry K."/>
            <person name="Bell C."/>
            <person name="Bharti A.K."/>
            <person name="Crow J.A."/>
            <person name="Grimwood J."/>
            <person name="Kramer R."/>
            <person name="Lindquist E."/>
            <person name="Lucas S."/>
            <person name="Salamov A."/>
            <person name="McFadden G.I."/>
            <person name="Lane C.E."/>
            <person name="Keeling P.J."/>
            <person name="Gray M.W."/>
            <person name="Grigoriev I.V."/>
            <person name="Archibald J.M."/>
        </authorList>
    </citation>
    <scope>NUCLEOTIDE SEQUENCE</scope>
    <source>
        <strain evidence="6">CCMP2712</strain>
    </source>
</reference>
<dbReference type="PROSITE" id="PS50059">
    <property type="entry name" value="FKBP_PPIASE"/>
    <property type="match status" value="1"/>
</dbReference>
<comment type="catalytic activity">
    <reaction evidence="1">
        <text>[protein]-peptidylproline (omega=180) = [protein]-peptidylproline (omega=0)</text>
        <dbReference type="Rhea" id="RHEA:16237"/>
        <dbReference type="Rhea" id="RHEA-COMP:10747"/>
        <dbReference type="Rhea" id="RHEA-COMP:10748"/>
        <dbReference type="ChEBI" id="CHEBI:83833"/>
        <dbReference type="ChEBI" id="CHEBI:83834"/>
        <dbReference type="EC" id="5.2.1.8"/>
    </reaction>
</comment>
<evidence type="ECO:0000313" key="5">
    <source>
        <dbReference type="EnsemblProtists" id="EKX50359"/>
    </source>
</evidence>
<dbReference type="Pfam" id="PF00254">
    <property type="entry name" value="FKBP_C"/>
    <property type="match status" value="1"/>
</dbReference>
<feature type="domain" description="PPIase FKBP-type" evidence="3">
    <location>
        <begin position="58"/>
        <end position="116"/>
    </location>
</feature>
<protein>
    <recommendedName>
        <fullName evidence="1">peptidylprolyl isomerase</fullName>
        <ecNumber evidence="1">5.2.1.8</ecNumber>
    </recommendedName>
</protein>
<keyword evidence="1" id="KW-0413">Isomerase</keyword>
<accession>L1JQ20</accession>
<evidence type="ECO:0000256" key="1">
    <source>
        <dbReference type="PROSITE-ProRule" id="PRU00277"/>
    </source>
</evidence>
<evidence type="ECO:0000256" key="2">
    <source>
        <dbReference type="SAM" id="SignalP"/>
    </source>
</evidence>
<dbReference type="Proteomes" id="UP000011087">
    <property type="component" value="Unassembled WGS sequence"/>
</dbReference>
<dbReference type="OrthoDB" id="1902587at2759"/>
<evidence type="ECO:0000313" key="6">
    <source>
        <dbReference type="Proteomes" id="UP000011087"/>
    </source>
</evidence>
<dbReference type="EMBL" id="JH992979">
    <property type="protein sequence ID" value="EKX50359.1"/>
    <property type="molecule type" value="Genomic_DNA"/>
</dbReference>
<dbReference type="EnsemblProtists" id="EKX50359">
    <property type="protein sequence ID" value="EKX50359"/>
    <property type="gene ID" value="GUITHDRAFT_135499"/>
</dbReference>
<proteinExistence type="predicted"/>
<dbReference type="InterPro" id="IPR046357">
    <property type="entry name" value="PPIase_dom_sf"/>
</dbReference>
<evidence type="ECO:0000313" key="4">
    <source>
        <dbReference type="EMBL" id="EKX50359.1"/>
    </source>
</evidence>
<dbReference type="HOGENOM" id="CLU_1762262_0_0_1"/>
<dbReference type="Gene3D" id="3.10.50.40">
    <property type="match status" value="1"/>
</dbReference>
<keyword evidence="2" id="KW-0732">Signal</keyword>
<reference evidence="5" key="3">
    <citation type="submission" date="2015-06" db="UniProtKB">
        <authorList>
            <consortium name="EnsemblProtists"/>
        </authorList>
    </citation>
    <scope>IDENTIFICATION</scope>
</reference>
<dbReference type="RefSeq" id="XP_005837339.1">
    <property type="nucleotide sequence ID" value="XM_005837282.1"/>
</dbReference>
<dbReference type="KEGG" id="gtt:GUITHDRAFT_135499"/>
<dbReference type="GO" id="GO:0003755">
    <property type="term" value="F:peptidyl-prolyl cis-trans isomerase activity"/>
    <property type="evidence" value="ECO:0007669"/>
    <property type="project" value="UniProtKB-KW"/>
</dbReference>
<keyword evidence="1" id="KW-0697">Rotamase</keyword>
<dbReference type="InterPro" id="IPR001179">
    <property type="entry name" value="PPIase_FKBP_dom"/>
</dbReference>
<dbReference type="GeneID" id="17306920"/>
<dbReference type="SUPFAM" id="SSF54534">
    <property type="entry name" value="FKBP-like"/>
    <property type="match status" value="1"/>
</dbReference>
<dbReference type="PaxDb" id="55529-EKX50359"/>
<keyword evidence="6" id="KW-1185">Reference proteome</keyword>